<evidence type="ECO:0000256" key="6">
    <source>
        <dbReference type="ARBA" id="ARBA00049535"/>
    </source>
</evidence>
<dbReference type="GO" id="GO:0016301">
    <property type="term" value="F:kinase activity"/>
    <property type="evidence" value="ECO:0007669"/>
    <property type="project" value="UniProtKB-KW"/>
</dbReference>
<sequence length="265" mass="30241">MIYLNDEIVEVKKFPNGESLINSENLKLKSNDNEIRVNFESDEDIIHLIFLKSHLDEFKIKCNLTLPYMPYSRMDRTEGMTVFTLKHLCKLINNLNFESVTIYEPHSDVSTALLDRVKIVNMSQTLTKELLKEVNNGKGDVYLVYPDAGAAKRYGKEIGYEKILTANKERDFKTGFIKKLQINGNVESKSFKAIIVDDLCSKGGTFMLTASKLKDMGATEIYLVVTHCENTIFEGDLLTSDLITKIYTTNSILSKNHEKIKVYEI</sequence>
<name>A0A1I1HDF4_9CLOT</name>
<dbReference type="InterPro" id="IPR005946">
    <property type="entry name" value="Rib-P_diPkinase"/>
</dbReference>
<dbReference type="GO" id="GO:0005524">
    <property type="term" value="F:ATP binding"/>
    <property type="evidence" value="ECO:0007669"/>
    <property type="project" value="UniProtKB-KW"/>
</dbReference>
<evidence type="ECO:0000313" key="8">
    <source>
        <dbReference type="Proteomes" id="UP000199263"/>
    </source>
</evidence>
<dbReference type="PANTHER" id="PTHR10210">
    <property type="entry name" value="RIBOSE-PHOSPHATE DIPHOSPHOKINASE FAMILY MEMBER"/>
    <property type="match status" value="1"/>
</dbReference>
<reference evidence="7 8" key="1">
    <citation type="submission" date="2016-10" db="EMBL/GenBank/DDBJ databases">
        <authorList>
            <person name="de Groot N.N."/>
        </authorList>
    </citation>
    <scope>NUCLEOTIDE SEQUENCE [LARGE SCALE GENOMIC DNA]</scope>
    <source>
        <strain evidence="7 8">DSM 12992</strain>
    </source>
</reference>
<keyword evidence="5" id="KW-0067">ATP-binding</keyword>
<dbReference type="STRING" id="119641.SAMN05421842_101272"/>
<dbReference type="GO" id="GO:0005737">
    <property type="term" value="C:cytoplasm"/>
    <property type="evidence" value="ECO:0007669"/>
    <property type="project" value="TreeGrafter"/>
</dbReference>
<keyword evidence="2" id="KW-0808">Transferase</keyword>
<dbReference type="EC" id="2.7.6.1" evidence="1"/>
<organism evidence="7 8">
    <name type="scientific">Clostridium uliginosum</name>
    <dbReference type="NCBI Taxonomy" id="119641"/>
    <lineage>
        <taxon>Bacteria</taxon>
        <taxon>Bacillati</taxon>
        <taxon>Bacillota</taxon>
        <taxon>Clostridia</taxon>
        <taxon>Eubacteriales</taxon>
        <taxon>Clostridiaceae</taxon>
        <taxon>Clostridium</taxon>
    </lineage>
</organism>
<dbReference type="OrthoDB" id="643885at2"/>
<proteinExistence type="predicted"/>
<evidence type="ECO:0000256" key="5">
    <source>
        <dbReference type="ARBA" id="ARBA00022840"/>
    </source>
</evidence>
<keyword evidence="8" id="KW-1185">Reference proteome</keyword>
<dbReference type="Gene3D" id="3.40.50.2020">
    <property type="match status" value="2"/>
</dbReference>
<dbReference type="PANTHER" id="PTHR10210:SF32">
    <property type="entry name" value="RIBOSE-PHOSPHATE PYROPHOSPHOKINASE 2"/>
    <property type="match status" value="1"/>
</dbReference>
<dbReference type="Proteomes" id="UP000199263">
    <property type="component" value="Unassembled WGS sequence"/>
</dbReference>
<keyword evidence="4 7" id="KW-0418">Kinase</keyword>
<dbReference type="RefSeq" id="WP_090088049.1">
    <property type="nucleotide sequence ID" value="NZ_FOMG01000001.1"/>
</dbReference>
<dbReference type="GO" id="GO:0004749">
    <property type="term" value="F:ribose phosphate diphosphokinase activity"/>
    <property type="evidence" value="ECO:0007669"/>
    <property type="project" value="UniProtKB-EC"/>
</dbReference>
<evidence type="ECO:0000313" key="7">
    <source>
        <dbReference type="EMBL" id="SFC22037.1"/>
    </source>
</evidence>
<dbReference type="GO" id="GO:0000287">
    <property type="term" value="F:magnesium ion binding"/>
    <property type="evidence" value="ECO:0007669"/>
    <property type="project" value="InterPro"/>
</dbReference>
<gene>
    <name evidence="7" type="ORF">SAMN05421842_101272</name>
</gene>
<dbReference type="GO" id="GO:0006015">
    <property type="term" value="P:5-phosphoribose 1-diphosphate biosynthetic process"/>
    <property type="evidence" value="ECO:0007669"/>
    <property type="project" value="TreeGrafter"/>
</dbReference>
<evidence type="ECO:0000256" key="1">
    <source>
        <dbReference type="ARBA" id="ARBA00013247"/>
    </source>
</evidence>
<dbReference type="GO" id="GO:0006164">
    <property type="term" value="P:purine nucleotide biosynthetic process"/>
    <property type="evidence" value="ECO:0007669"/>
    <property type="project" value="TreeGrafter"/>
</dbReference>
<comment type="catalytic activity">
    <reaction evidence="6">
        <text>D-ribose 5-phosphate + ATP = 5-phospho-alpha-D-ribose 1-diphosphate + AMP + H(+)</text>
        <dbReference type="Rhea" id="RHEA:15609"/>
        <dbReference type="ChEBI" id="CHEBI:15378"/>
        <dbReference type="ChEBI" id="CHEBI:30616"/>
        <dbReference type="ChEBI" id="CHEBI:58017"/>
        <dbReference type="ChEBI" id="CHEBI:78346"/>
        <dbReference type="ChEBI" id="CHEBI:456215"/>
        <dbReference type="EC" id="2.7.6.1"/>
    </reaction>
</comment>
<keyword evidence="3" id="KW-0547">Nucleotide-binding</keyword>
<dbReference type="InterPro" id="IPR000836">
    <property type="entry name" value="PRTase_dom"/>
</dbReference>
<evidence type="ECO:0000256" key="3">
    <source>
        <dbReference type="ARBA" id="ARBA00022741"/>
    </source>
</evidence>
<accession>A0A1I1HDF4</accession>
<evidence type="ECO:0000256" key="4">
    <source>
        <dbReference type="ARBA" id="ARBA00022777"/>
    </source>
</evidence>
<dbReference type="AlphaFoldDB" id="A0A1I1HDF4"/>
<dbReference type="EMBL" id="FOMG01000001">
    <property type="protein sequence ID" value="SFC22037.1"/>
    <property type="molecule type" value="Genomic_DNA"/>
</dbReference>
<dbReference type="Pfam" id="PF14572">
    <property type="entry name" value="Pribosyl_synth"/>
    <property type="match status" value="1"/>
</dbReference>
<dbReference type="GO" id="GO:0002189">
    <property type="term" value="C:ribose phosphate diphosphokinase complex"/>
    <property type="evidence" value="ECO:0007669"/>
    <property type="project" value="TreeGrafter"/>
</dbReference>
<evidence type="ECO:0000256" key="2">
    <source>
        <dbReference type="ARBA" id="ARBA00022679"/>
    </source>
</evidence>
<dbReference type="InterPro" id="IPR029057">
    <property type="entry name" value="PRTase-like"/>
</dbReference>
<dbReference type="SUPFAM" id="SSF53271">
    <property type="entry name" value="PRTase-like"/>
    <property type="match status" value="2"/>
</dbReference>
<dbReference type="CDD" id="cd06223">
    <property type="entry name" value="PRTases_typeI"/>
    <property type="match status" value="1"/>
</dbReference>
<protein>
    <recommendedName>
        <fullName evidence="1">ribose-phosphate diphosphokinase</fullName>
        <ecNumber evidence="1">2.7.6.1</ecNumber>
    </recommendedName>
</protein>